<dbReference type="Pfam" id="PF13378">
    <property type="entry name" value="MR_MLE_C"/>
    <property type="match status" value="1"/>
</dbReference>
<dbReference type="PANTHER" id="PTHR48073:SF2">
    <property type="entry name" value="O-SUCCINYLBENZOATE SYNTHASE"/>
    <property type="match status" value="1"/>
</dbReference>
<dbReference type="EC" id="4.2.1.113" evidence="2"/>
<dbReference type="SFLD" id="SFLDG00180">
    <property type="entry name" value="muconate_cycloisomerase"/>
    <property type="match status" value="1"/>
</dbReference>
<dbReference type="Gene3D" id="3.20.20.120">
    <property type="entry name" value="Enolase-like C-terminal domain"/>
    <property type="match status" value="1"/>
</dbReference>
<protein>
    <recommendedName>
        <fullName evidence="2">o-succinylbenzoate synthase</fullName>
        <ecNumber evidence="2">4.2.1.113</ecNumber>
    </recommendedName>
</protein>
<dbReference type="GO" id="GO:0009063">
    <property type="term" value="P:amino acid catabolic process"/>
    <property type="evidence" value="ECO:0007669"/>
    <property type="project" value="InterPro"/>
</dbReference>
<gene>
    <name evidence="4" type="ORF">TBH_C0618</name>
</gene>
<evidence type="ECO:0000313" key="4">
    <source>
        <dbReference type="EMBL" id="BAO43556.1"/>
    </source>
</evidence>
<accession>A0A7U6GH43</accession>
<dbReference type="SUPFAM" id="SSF54826">
    <property type="entry name" value="Enolase N-terminal domain-like"/>
    <property type="match status" value="1"/>
</dbReference>
<dbReference type="EMBL" id="AP012273">
    <property type="protein sequence ID" value="BAO43556.1"/>
    <property type="molecule type" value="Genomic_DNA"/>
</dbReference>
<dbReference type="SMART" id="SM00922">
    <property type="entry name" value="MR_MLE"/>
    <property type="match status" value="1"/>
</dbReference>
<dbReference type="InterPro" id="IPR036849">
    <property type="entry name" value="Enolase-like_C_sf"/>
</dbReference>
<dbReference type="NCBIfam" id="TIGR01927">
    <property type="entry name" value="menC_gam_Gplu"/>
    <property type="match status" value="1"/>
</dbReference>
<dbReference type="InterPro" id="IPR029065">
    <property type="entry name" value="Enolase_C-like"/>
</dbReference>
<proteinExistence type="predicted"/>
<dbReference type="SFLD" id="SFLDF00009">
    <property type="entry name" value="o-succinylbenzoate_synthase"/>
    <property type="match status" value="1"/>
</dbReference>
<dbReference type="KEGG" id="tbn:TBH_C0618"/>
<dbReference type="GO" id="GO:0043748">
    <property type="term" value="F:O-succinylbenzoate synthase activity"/>
    <property type="evidence" value="ECO:0007669"/>
    <property type="project" value="UniProtKB-EC"/>
</dbReference>
<organism evidence="4 5">
    <name type="scientific">Thiolapillus brandeum</name>
    <dbReference type="NCBI Taxonomy" id="1076588"/>
    <lineage>
        <taxon>Bacteria</taxon>
        <taxon>Pseudomonadati</taxon>
        <taxon>Pseudomonadota</taxon>
        <taxon>Gammaproteobacteria</taxon>
        <taxon>Chromatiales</taxon>
        <taxon>Sedimenticolaceae</taxon>
        <taxon>Thiolapillus</taxon>
    </lineage>
</organism>
<reference evidence="4 5" key="1">
    <citation type="journal article" date="2014" name="PLoS ONE">
        <title>Physiological and genomic features of a novel sulfur-oxidizing gammaproteobacterium belonging to a previously uncultivated symbiotic lineage isolated from a hydrothermal vent.</title>
        <authorList>
            <person name="Nunoura T."/>
            <person name="Takaki Y."/>
            <person name="Kazama H."/>
            <person name="Kakuta J."/>
            <person name="Shimamura S."/>
            <person name="Makita H."/>
            <person name="Hirai M."/>
            <person name="Miyazaki M."/>
            <person name="Takai K."/>
        </authorList>
    </citation>
    <scope>NUCLEOTIDE SEQUENCE [LARGE SCALE GENOMIC DNA]</scope>
    <source>
        <strain evidence="4 5">Hiromi1</strain>
    </source>
</reference>
<name>A0A7U6GH43_9GAMM</name>
<evidence type="ECO:0000256" key="2">
    <source>
        <dbReference type="NCBIfam" id="TIGR01927"/>
    </source>
</evidence>
<dbReference type="Gene3D" id="3.30.390.10">
    <property type="entry name" value="Enolase-like, N-terminal domain"/>
    <property type="match status" value="1"/>
</dbReference>
<dbReference type="InterPro" id="IPR029017">
    <property type="entry name" value="Enolase-like_N"/>
</dbReference>
<dbReference type="AlphaFoldDB" id="A0A7U6GH43"/>
<dbReference type="RefSeq" id="WP_052469835.1">
    <property type="nucleotide sequence ID" value="NZ_AP012273.1"/>
</dbReference>
<sequence>MNIPIHHQHYALPLIADWPGRRQGQLPIRHGWILQAGRGPLRGLGDCAPLAGSGTESAQETQAILEQWTRKKFPDPDSLLNEAARCRANFPAASHALECAALDILAQEIGKPLRFLLSPGASNCIEANSISGTACLDELDTAVAQGFHIVKIKAGHRPMEEEILCLRQLSSRLQPGMRLRLDANGAWDYDTARRFINGLEGLPIESLEEPLQTGSLEALSRLQEQTPVPLALDESLGHLHFQEVLDSNIRRLVLKPTVLGGIRSGFKMAERARVVGKQCVVTTTLESAIGVHAACQLAAAVDSLNPGLAHGLATSSWLQKDVASPPVIEAGCLHLSSIPGLGIHERISLPVQGSLP</sequence>
<keyword evidence="5" id="KW-1185">Reference proteome</keyword>
<dbReference type="Proteomes" id="UP000031631">
    <property type="component" value="Chromosome"/>
</dbReference>
<dbReference type="GO" id="GO:0009234">
    <property type="term" value="P:menaquinone biosynthetic process"/>
    <property type="evidence" value="ECO:0007669"/>
    <property type="project" value="UniProtKB-UniRule"/>
</dbReference>
<dbReference type="InterPro" id="IPR013342">
    <property type="entry name" value="Mandelate_racemase_C"/>
</dbReference>
<dbReference type="SFLD" id="SFLDS00001">
    <property type="entry name" value="Enolase"/>
    <property type="match status" value="1"/>
</dbReference>
<evidence type="ECO:0000259" key="3">
    <source>
        <dbReference type="SMART" id="SM00922"/>
    </source>
</evidence>
<dbReference type="SUPFAM" id="SSF51604">
    <property type="entry name" value="Enolase C-terminal domain-like"/>
    <property type="match status" value="1"/>
</dbReference>
<dbReference type="PROSITE" id="PS00909">
    <property type="entry name" value="MR_MLE_2"/>
    <property type="match status" value="1"/>
</dbReference>
<evidence type="ECO:0000313" key="5">
    <source>
        <dbReference type="Proteomes" id="UP000031631"/>
    </source>
</evidence>
<dbReference type="PANTHER" id="PTHR48073">
    <property type="entry name" value="O-SUCCINYLBENZOATE SYNTHASE-RELATED"/>
    <property type="match status" value="1"/>
</dbReference>
<dbReference type="GO" id="GO:0046872">
    <property type="term" value="F:metal ion binding"/>
    <property type="evidence" value="ECO:0007669"/>
    <property type="project" value="UniProtKB-KW"/>
</dbReference>
<feature type="domain" description="Mandelate racemase/muconate lactonizing enzyme C-terminal" evidence="3">
    <location>
        <begin position="132"/>
        <end position="229"/>
    </location>
</feature>
<dbReference type="InterPro" id="IPR018110">
    <property type="entry name" value="Mandel_Rmase/mucon_lact_enz_CS"/>
</dbReference>
<keyword evidence="1" id="KW-0479">Metal-binding</keyword>
<evidence type="ECO:0000256" key="1">
    <source>
        <dbReference type="ARBA" id="ARBA00022723"/>
    </source>
</evidence>
<dbReference type="OrthoDB" id="3725747at2"/>